<feature type="domain" description="LicD/FKTN/FKRP nucleotidyltransferase" evidence="1">
    <location>
        <begin position="84"/>
        <end position="139"/>
    </location>
</feature>
<protein>
    <recommendedName>
        <fullName evidence="1">LicD/FKTN/FKRP nucleotidyltransferase domain-containing protein</fullName>
    </recommendedName>
</protein>
<dbReference type="Pfam" id="PF04991">
    <property type="entry name" value="LicD"/>
    <property type="match status" value="1"/>
</dbReference>
<accession>A0A7M5XEB1</accession>
<dbReference type="InterPro" id="IPR052613">
    <property type="entry name" value="LicD_transferase"/>
</dbReference>
<keyword evidence="3" id="KW-1185">Reference proteome</keyword>
<dbReference type="PANTHER" id="PTHR13627">
    <property type="entry name" value="FUKUTIN RELATED PROTEIN"/>
    <property type="match status" value="1"/>
</dbReference>
<proteinExistence type="predicted"/>
<dbReference type="EnsemblMetazoa" id="CLYHEMT021584.1">
    <property type="protein sequence ID" value="CLYHEMP021584.1"/>
    <property type="gene ID" value="CLYHEMG021584"/>
</dbReference>
<sequence>MSNKEEFPARFTNFKTKLQYAYMHQTYYNLTDSTKLKNKHTKKVSSRKISYSGYGDTTSCKRHKNHPKLKELFALWIRMANLFNVSYALTHGTLLGALRDENLIPYDHDMDIMIDHAEIPKFSQMIDTSFNEHDYKFHLTIQREYQRSNYKRNRYSCEGYLMYPWYRDVCSYIEPVGRLVYGPHLYLDLVGYKIIGKSLFNFQTEDKIHEFDVKDMLPYTECNFLGFRTFCPRNSTVLMTKVYGSNYMDSIKKCRNGDWK</sequence>
<dbReference type="PANTHER" id="PTHR13627:SF35">
    <property type="entry name" value="LICD FAMILY PROTEIN"/>
    <property type="match status" value="1"/>
</dbReference>
<dbReference type="InterPro" id="IPR007074">
    <property type="entry name" value="LicD/FKTN/FKRP_NTP_transf"/>
</dbReference>
<reference evidence="2" key="1">
    <citation type="submission" date="2021-01" db="UniProtKB">
        <authorList>
            <consortium name="EnsemblMetazoa"/>
        </authorList>
    </citation>
    <scope>IDENTIFICATION</scope>
</reference>
<dbReference type="GO" id="GO:0009100">
    <property type="term" value="P:glycoprotein metabolic process"/>
    <property type="evidence" value="ECO:0007669"/>
    <property type="project" value="UniProtKB-ARBA"/>
</dbReference>
<dbReference type="OrthoDB" id="444255at2759"/>
<evidence type="ECO:0000259" key="1">
    <source>
        <dbReference type="Pfam" id="PF04991"/>
    </source>
</evidence>
<dbReference type="Proteomes" id="UP000594262">
    <property type="component" value="Unplaced"/>
</dbReference>
<organism evidence="2 3">
    <name type="scientific">Clytia hemisphaerica</name>
    <dbReference type="NCBI Taxonomy" id="252671"/>
    <lineage>
        <taxon>Eukaryota</taxon>
        <taxon>Metazoa</taxon>
        <taxon>Cnidaria</taxon>
        <taxon>Hydrozoa</taxon>
        <taxon>Hydroidolina</taxon>
        <taxon>Leptothecata</taxon>
        <taxon>Obeliida</taxon>
        <taxon>Clytiidae</taxon>
        <taxon>Clytia</taxon>
    </lineage>
</organism>
<dbReference type="AlphaFoldDB" id="A0A7M5XEB1"/>
<evidence type="ECO:0000313" key="2">
    <source>
        <dbReference type="EnsemblMetazoa" id="CLYHEMP021584.1"/>
    </source>
</evidence>
<evidence type="ECO:0000313" key="3">
    <source>
        <dbReference type="Proteomes" id="UP000594262"/>
    </source>
</evidence>
<name>A0A7M5XEB1_9CNID</name>